<dbReference type="AlphaFoldDB" id="A0A8H7E2N2"/>
<feature type="region of interest" description="Disordered" evidence="1">
    <location>
        <begin position="138"/>
        <end position="217"/>
    </location>
</feature>
<feature type="domain" description="BZIP" evidence="2">
    <location>
        <begin position="192"/>
        <end position="241"/>
    </location>
</feature>
<dbReference type="PROSITE" id="PS00036">
    <property type="entry name" value="BZIP_BASIC"/>
    <property type="match status" value="1"/>
</dbReference>
<evidence type="ECO:0000259" key="2">
    <source>
        <dbReference type="PROSITE" id="PS50217"/>
    </source>
</evidence>
<dbReference type="SUPFAM" id="SSF57959">
    <property type="entry name" value="Leucine zipper domain"/>
    <property type="match status" value="1"/>
</dbReference>
<dbReference type="InterPro" id="IPR004827">
    <property type="entry name" value="bZIP"/>
</dbReference>
<protein>
    <recommendedName>
        <fullName evidence="2">BZIP domain-containing protein</fullName>
    </recommendedName>
</protein>
<dbReference type="GO" id="GO:0003700">
    <property type="term" value="F:DNA-binding transcription factor activity"/>
    <property type="evidence" value="ECO:0007669"/>
    <property type="project" value="InterPro"/>
</dbReference>
<dbReference type="PROSITE" id="PS50217">
    <property type="entry name" value="BZIP"/>
    <property type="match status" value="1"/>
</dbReference>
<feature type="compositionally biased region" description="Polar residues" evidence="1">
    <location>
        <begin position="138"/>
        <end position="179"/>
    </location>
</feature>
<dbReference type="Gene3D" id="1.20.5.170">
    <property type="match status" value="1"/>
</dbReference>
<organism evidence="3 4">
    <name type="scientific">Endocarpon pusillum</name>
    <dbReference type="NCBI Taxonomy" id="364733"/>
    <lineage>
        <taxon>Eukaryota</taxon>
        <taxon>Fungi</taxon>
        <taxon>Dikarya</taxon>
        <taxon>Ascomycota</taxon>
        <taxon>Pezizomycotina</taxon>
        <taxon>Eurotiomycetes</taxon>
        <taxon>Chaetothyriomycetidae</taxon>
        <taxon>Verrucariales</taxon>
        <taxon>Verrucariaceae</taxon>
        <taxon>Endocarpon</taxon>
    </lineage>
</organism>
<dbReference type="OrthoDB" id="5419235at2759"/>
<proteinExistence type="predicted"/>
<feature type="compositionally biased region" description="Basic and acidic residues" evidence="1">
    <location>
        <begin position="189"/>
        <end position="198"/>
    </location>
</feature>
<evidence type="ECO:0000313" key="4">
    <source>
        <dbReference type="Proteomes" id="UP000606974"/>
    </source>
</evidence>
<evidence type="ECO:0000313" key="3">
    <source>
        <dbReference type="EMBL" id="KAF7508269.1"/>
    </source>
</evidence>
<dbReference type="InterPro" id="IPR046347">
    <property type="entry name" value="bZIP_sf"/>
</dbReference>
<sequence length="247" mass="26387">MNLFDDISLPAPGDSLNSSSTMFSDSNIDFASSWTAINASGTAQATTNTGTVSPKDIMSESIAMSAPSSTAFPNLSTPGSGYLESPYLGNSSLDTSPMNADGALDAELDFSGYTSLFPDANDHLNKLNLQANTSFTSASSGYNASSPMVRQKSSPGRPPSSTHARQHSVTSGVRPSKQNKPLPDIIIDPNRDTKEDLKRKKNTAAARKSRQRKLESVEALQTENERLHEEVARLKQIVYSLGGSPDL</sequence>
<reference evidence="3" key="1">
    <citation type="submission" date="2020-02" db="EMBL/GenBank/DDBJ databases">
        <authorList>
            <person name="Palmer J.M."/>
        </authorList>
    </citation>
    <scope>NUCLEOTIDE SEQUENCE</scope>
    <source>
        <strain evidence="3">EPUS1.4</strain>
        <tissue evidence="3">Thallus</tissue>
    </source>
</reference>
<dbReference type="CDD" id="cd12193">
    <property type="entry name" value="bZIP_GCN4"/>
    <property type="match status" value="1"/>
</dbReference>
<gene>
    <name evidence="3" type="ORF">GJ744_009414</name>
</gene>
<name>A0A8H7E2N2_9EURO</name>
<accession>A0A8H7E2N2</accession>
<evidence type="ECO:0000256" key="1">
    <source>
        <dbReference type="SAM" id="MobiDB-lite"/>
    </source>
</evidence>
<dbReference type="Pfam" id="PF07716">
    <property type="entry name" value="bZIP_2"/>
    <property type="match status" value="1"/>
</dbReference>
<keyword evidence="4" id="KW-1185">Reference proteome</keyword>
<dbReference type="Proteomes" id="UP000606974">
    <property type="component" value="Unassembled WGS sequence"/>
</dbReference>
<dbReference type="EMBL" id="JAACFV010000056">
    <property type="protein sequence ID" value="KAF7508269.1"/>
    <property type="molecule type" value="Genomic_DNA"/>
</dbReference>
<feature type="compositionally biased region" description="Basic residues" evidence="1">
    <location>
        <begin position="199"/>
        <end position="211"/>
    </location>
</feature>
<comment type="caution">
    <text evidence="3">The sequence shown here is derived from an EMBL/GenBank/DDBJ whole genome shotgun (WGS) entry which is preliminary data.</text>
</comment>